<sequence>MVEPEVRAGSNRSATKEENRQRYTDHARGLSSTRDEEFEKRSDPDCCDSVGGSSHSERLADTSASFRTFCESLLRKELAELEMIKSREALRCEAEKRRMESEAEMTRMMMHTQLQIASFVEGMNSSRKRKRAEEDESRVSQREGALLLSMLQSNFIL</sequence>
<feature type="compositionally biased region" description="Basic and acidic residues" evidence="1">
    <location>
        <begin position="14"/>
        <end position="44"/>
    </location>
</feature>
<feature type="region of interest" description="Disordered" evidence="1">
    <location>
        <begin position="1"/>
        <end position="61"/>
    </location>
</feature>
<gene>
    <name evidence="2" type="ORF">CISIN_1g031583mg</name>
</gene>
<evidence type="ECO:0000313" key="3">
    <source>
        <dbReference type="Proteomes" id="UP000027120"/>
    </source>
</evidence>
<dbReference type="STRING" id="2711.A0A067GFH3"/>
<dbReference type="AlphaFoldDB" id="A0A067GFH3"/>
<name>A0A067GFH3_CITSI</name>
<dbReference type="eggNOG" id="ENOG502S5W7">
    <property type="taxonomic scope" value="Eukaryota"/>
</dbReference>
<dbReference type="EMBL" id="KK784879">
    <property type="protein sequence ID" value="KDO78374.1"/>
    <property type="molecule type" value="Genomic_DNA"/>
</dbReference>
<keyword evidence="3" id="KW-1185">Reference proteome</keyword>
<protein>
    <submittedName>
        <fullName evidence="2">Uncharacterized protein</fullName>
    </submittedName>
</protein>
<evidence type="ECO:0000313" key="2">
    <source>
        <dbReference type="EMBL" id="KDO78374.1"/>
    </source>
</evidence>
<evidence type="ECO:0000256" key="1">
    <source>
        <dbReference type="SAM" id="MobiDB-lite"/>
    </source>
</evidence>
<reference evidence="2 3" key="1">
    <citation type="submission" date="2014-04" db="EMBL/GenBank/DDBJ databases">
        <authorList>
            <consortium name="International Citrus Genome Consortium"/>
            <person name="Gmitter F."/>
            <person name="Chen C."/>
            <person name="Farmerie W."/>
            <person name="Harkins T."/>
            <person name="Desany B."/>
            <person name="Mohiuddin M."/>
            <person name="Kodira C."/>
            <person name="Borodovsky M."/>
            <person name="Lomsadze A."/>
            <person name="Burns P."/>
            <person name="Jenkins J."/>
            <person name="Prochnik S."/>
            <person name="Shu S."/>
            <person name="Chapman J."/>
            <person name="Pitluck S."/>
            <person name="Schmutz J."/>
            <person name="Rokhsar D."/>
        </authorList>
    </citation>
    <scope>NUCLEOTIDE SEQUENCE</scope>
</reference>
<dbReference type="Proteomes" id="UP000027120">
    <property type="component" value="Unassembled WGS sequence"/>
</dbReference>
<dbReference type="PaxDb" id="2711-XP_006467370.1"/>
<dbReference type="SMR" id="A0A067GFH3"/>
<organism evidence="2 3">
    <name type="scientific">Citrus sinensis</name>
    <name type="common">Sweet orange</name>
    <name type="synonym">Citrus aurantium var. sinensis</name>
    <dbReference type="NCBI Taxonomy" id="2711"/>
    <lineage>
        <taxon>Eukaryota</taxon>
        <taxon>Viridiplantae</taxon>
        <taxon>Streptophyta</taxon>
        <taxon>Embryophyta</taxon>
        <taxon>Tracheophyta</taxon>
        <taxon>Spermatophyta</taxon>
        <taxon>Magnoliopsida</taxon>
        <taxon>eudicotyledons</taxon>
        <taxon>Gunneridae</taxon>
        <taxon>Pentapetalae</taxon>
        <taxon>rosids</taxon>
        <taxon>malvids</taxon>
        <taxon>Sapindales</taxon>
        <taxon>Rutaceae</taxon>
        <taxon>Aurantioideae</taxon>
        <taxon>Citrus</taxon>
    </lineage>
</organism>
<accession>A0A067GFH3</accession>
<proteinExistence type="predicted"/>